<reference evidence="1" key="1">
    <citation type="book" date="2014" name="THE 24TH EUROPEAN CONGRESS OF CLINICAL MICROBIOLOGY AND INFECTIOUS DISEASES" publisher="ECCMID 2014" city="Barcelona, Spain">
        <title>Identification of resistance genes in three multidrug-resistant Bacteroides fragilis isolates by whole genome sequencing.</title>
        <editorList>
            <person name="Unknown"/>
            <person name="A."/>
        </editorList>
        <authorList>
            <person name="Sydenham T.V."/>
            <person name="Hasman H."/>
            <person name="Wang M."/>
            <person name="Soki J."/>
            <person name="Nagy E."/>
            <person name="Justesen U.S."/>
        </authorList>
    </citation>
    <scope>NUCLEOTIDE SEQUENCE</scope>
    <source>
        <strain evidence="1">DCMOUH0018B</strain>
    </source>
</reference>
<dbReference type="PATRIC" id="fig|817.53.peg.2319"/>
<organism evidence="1">
    <name type="scientific">Bacteroides fragilis</name>
    <dbReference type="NCBI Taxonomy" id="817"/>
    <lineage>
        <taxon>Bacteria</taxon>
        <taxon>Pseudomonadati</taxon>
        <taxon>Bacteroidota</taxon>
        <taxon>Bacteroidia</taxon>
        <taxon>Bacteroidales</taxon>
        <taxon>Bacteroidaceae</taxon>
        <taxon>Bacteroides</taxon>
    </lineage>
</organism>
<name>A0A0I9S9L2_BACFG</name>
<dbReference type="EMBL" id="JAPUAC010000020">
    <property type="protein sequence ID" value="MCZ2656329.1"/>
    <property type="molecule type" value="Genomic_DNA"/>
</dbReference>
<dbReference type="EMBL" id="JMZZ02000108">
    <property type="protein sequence ID" value="KFX74778.1"/>
    <property type="molecule type" value="Genomic_DNA"/>
</dbReference>
<dbReference type="Proteomes" id="UP001075704">
    <property type="component" value="Unassembled WGS sequence"/>
</dbReference>
<dbReference type="AlphaFoldDB" id="A0A0I9S9L2"/>
<protein>
    <recommendedName>
        <fullName evidence="3">NVEALA family protein</fullName>
    </recommendedName>
</protein>
<evidence type="ECO:0000313" key="1">
    <source>
        <dbReference type="EMBL" id="KFX74778.1"/>
    </source>
</evidence>
<reference evidence="2" key="3">
    <citation type="submission" date="2022-12" db="EMBL/GenBank/DDBJ databases">
        <title>Development of a Multilocus Sequence Typing Scheme for Bacteroides fragilis Based on Whole Genome Sequencing Data and Clinical Application.</title>
        <authorList>
            <person name="Nielsen F.D."/>
            <person name="Justesen U.S."/>
        </authorList>
    </citation>
    <scope>NUCLEOTIDE SEQUENCE</scope>
    <source>
        <strain evidence="2">BF_BC_ODE_DK_2015_2</strain>
    </source>
</reference>
<accession>A0A0I9S9L2</accession>
<evidence type="ECO:0000313" key="2">
    <source>
        <dbReference type="EMBL" id="MCZ2656329.1"/>
    </source>
</evidence>
<sequence>MRSTKWMVGIILFASVSTLIGVTKSVRGENQLEKLTFLGIESLADGEGGGSDYREATPHDCNYSKDVFLEGADHIINVTVPGKKGICDGTSGTCNSWPCREVK</sequence>
<reference evidence="1" key="2">
    <citation type="submission" date="2014-07" db="EMBL/GenBank/DDBJ databases">
        <title>Genetics and epidemiology of antimicrobial resistance in B. fragilis group.</title>
        <authorList>
            <person name="Sydenham T.V."/>
            <person name="Hasman H."/>
            <person name="Kemp M."/>
            <person name="Justesen U.S."/>
        </authorList>
    </citation>
    <scope>NUCLEOTIDE SEQUENCE [LARGE SCALE GENOMIC DNA]</scope>
    <source>
        <strain evidence="1">DCMOUH0018B</strain>
    </source>
</reference>
<dbReference type="RefSeq" id="WP_044300358.1">
    <property type="nucleotide sequence ID" value="NZ_CAEUHN010000001.1"/>
</dbReference>
<proteinExistence type="predicted"/>
<comment type="caution">
    <text evidence="1">The sequence shown here is derived from an EMBL/GenBank/DDBJ whole genome shotgun (WGS) entry which is preliminary data.</text>
</comment>
<evidence type="ECO:0008006" key="3">
    <source>
        <dbReference type="Google" id="ProtNLM"/>
    </source>
</evidence>
<gene>
    <name evidence="1" type="ORF">EE52_0211180</name>
    <name evidence="2" type="ORF">O1422_19475</name>
</gene>